<name>A0A397VCA8_9GLOM</name>
<evidence type="ECO:0000313" key="2">
    <source>
        <dbReference type="Proteomes" id="UP000266673"/>
    </source>
</evidence>
<dbReference type="EMBL" id="QKWP01000506">
    <property type="protein sequence ID" value="RIB18947.1"/>
    <property type="molecule type" value="Genomic_DNA"/>
</dbReference>
<proteinExistence type="predicted"/>
<dbReference type="OrthoDB" id="10521684at2759"/>
<comment type="caution">
    <text evidence="1">The sequence shown here is derived from an EMBL/GenBank/DDBJ whole genome shotgun (WGS) entry which is preliminary data.</text>
</comment>
<keyword evidence="2" id="KW-1185">Reference proteome</keyword>
<organism evidence="1 2">
    <name type="scientific">Gigaspora rosea</name>
    <dbReference type="NCBI Taxonomy" id="44941"/>
    <lineage>
        <taxon>Eukaryota</taxon>
        <taxon>Fungi</taxon>
        <taxon>Fungi incertae sedis</taxon>
        <taxon>Mucoromycota</taxon>
        <taxon>Glomeromycotina</taxon>
        <taxon>Glomeromycetes</taxon>
        <taxon>Diversisporales</taxon>
        <taxon>Gigasporaceae</taxon>
        <taxon>Gigaspora</taxon>
    </lineage>
</organism>
<accession>A0A397VCA8</accession>
<gene>
    <name evidence="1" type="ORF">C2G38_2183217</name>
</gene>
<evidence type="ECO:0000313" key="1">
    <source>
        <dbReference type="EMBL" id="RIB18947.1"/>
    </source>
</evidence>
<dbReference type="AlphaFoldDB" id="A0A397VCA8"/>
<reference evidence="1 2" key="1">
    <citation type="submission" date="2018-06" db="EMBL/GenBank/DDBJ databases">
        <title>Comparative genomics reveals the genomic features of Rhizophagus irregularis, R. cerebriforme, R. diaphanum and Gigaspora rosea, and their symbiotic lifestyle signature.</title>
        <authorList>
            <person name="Morin E."/>
            <person name="San Clemente H."/>
            <person name="Chen E.C.H."/>
            <person name="De La Providencia I."/>
            <person name="Hainaut M."/>
            <person name="Kuo A."/>
            <person name="Kohler A."/>
            <person name="Murat C."/>
            <person name="Tang N."/>
            <person name="Roy S."/>
            <person name="Loubradou J."/>
            <person name="Henrissat B."/>
            <person name="Grigoriev I.V."/>
            <person name="Corradi N."/>
            <person name="Roux C."/>
            <person name="Martin F.M."/>
        </authorList>
    </citation>
    <scope>NUCLEOTIDE SEQUENCE [LARGE SCALE GENOMIC DNA]</scope>
    <source>
        <strain evidence="1 2">DAOM 194757</strain>
    </source>
</reference>
<sequence length="128" mass="15079">MEPTNETNLPFQYYPLYPLFEESINECSSSTKALTYPLGFENTNTDDNYTIEAQPYFDFENENVINSHEKSANIDHDEINNDTEDKLDVLKLTKDKSFDMWEIAESYFEQYEKQEEFSFANVILQIKA</sequence>
<dbReference type="Proteomes" id="UP000266673">
    <property type="component" value="Unassembled WGS sequence"/>
</dbReference>
<protein>
    <submittedName>
        <fullName evidence="1">Uncharacterized protein</fullName>
    </submittedName>
</protein>